<evidence type="ECO:0000313" key="2">
    <source>
        <dbReference type="Proteomes" id="UP000054851"/>
    </source>
</evidence>
<organism evidence="1 2">
    <name type="scientific">Caballeronia hypogeia</name>
    <dbReference type="NCBI Taxonomy" id="1777140"/>
    <lineage>
        <taxon>Bacteria</taxon>
        <taxon>Pseudomonadati</taxon>
        <taxon>Pseudomonadota</taxon>
        <taxon>Betaproteobacteria</taxon>
        <taxon>Burkholderiales</taxon>
        <taxon>Burkholderiaceae</taxon>
        <taxon>Caballeronia</taxon>
    </lineage>
</organism>
<accession>A0A158AVJ2</accession>
<sequence>MHLGLKPPQDHVDQQGVRELSFVPQWAHTRKIAELKNTRNLDVYSQYGMLTQFDERIGMPFAWYFYGLHGNLVKSGQMERVLEAAEAGLIALPEHDYRVLRRWGDAPYGF</sequence>
<name>A0A158AVJ2_9BURK</name>
<evidence type="ECO:0000313" key="1">
    <source>
        <dbReference type="EMBL" id="SAK61670.1"/>
    </source>
</evidence>
<protein>
    <submittedName>
        <fullName evidence="1">Uncharacterized protein</fullName>
    </submittedName>
</protein>
<gene>
    <name evidence="1" type="ORF">AWB79_02825</name>
</gene>
<keyword evidence="2" id="KW-1185">Reference proteome</keyword>
<reference evidence="1" key="1">
    <citation type="submission" date="2016-01" db="EMBL/GenBank/DDBJ databases">
        <authorList>
            <person name="Peeters C."/>
        </authorList>
    </citation>
    <scope>NUCLEOTIDE SEQUENCE</scope>
    <source>
        <strain evidence="1">LMG 29322</strain>
    </source>
</reference>
<comment type="caution">
    <text evidence="1">The sequence shown here is derived from an EMBL/GenBank/DDBJ whole genome shotgun (WGS) entry which is preliminary data.</text>
</comment>
<dbReference type="STRING" id="1777140.AWB79_02825"/>
<dbReference type="EMBL" id="FCOA02000007">
    <property type="protein sequence ID" value="SAK61670.1"/>
    <property type="molecule type" value="Genomic_DNA"/>
</dbReference>
<proteinExistence type="predicted"/>
<dbReference type="AlphaFoldDB" id="A0A158AVJ2"/>
<dbReference type="Proteomes" id="UP000054851">
    <property type="component" value="Unassembled WGS sequence"/>
</dbReference>